<reference evidence="1" key="1">
    <citation type="submission" date="2021-01" db="EMBL/GenBank/DDBJ databases">
        <authorList>
            <consortium name="Genoscope - CEA"/>
            <person name="William W."/>
        </authorList>
    </citation>
    <scope>NUCLEOTIDE SEQUENCE</scope>
</reference>
<sequence>MDKSSKNYKFLHSLNFCMSSFLPHSFQMCRFLFDLTSNFSIIHSRPCFHAIMYENTK</sequence>
<dbReference type="EMBL" id="HG994373">
    <property type="protein sequence ID" value="CAF1742979.1"/>
    <property type="molecule type" value="Genomic_DNA"/>
</dbReference>
<protein>
    <submittedName>
        <fullName evidence="1">(rape) hypothetical protein</fullName>
    </submittedName>
</protein>
<proteinExistence type="predicted"/>
<organism evidence="1">
    <name type="scientific">Brassica napus</name>
    <name type="common">Rape</name>
    <dbReference type="NCBI Taxonomy" id="3708"/>
    <lineage>
        <taxon>Eukaryota</taxon>
        <taxon>Viridiplantae</taxon>
        <taxon>Streptophyta</taxon>
        <taxon>Embryophyta</taxon>
        <taxon>Tracheophyta</taxon>
        <taxon>Spermatophyta</taxon>
        <taxon>Magnoliopsida</taxon>
        <taxon>eudicotyledons</taxon>
        <taxon>Gunneridae</taxon>
        <taxon>Pentapetalae</taxon>
        <taxon>rosids</taxon>
        <taxon>malvids</taxon>
        <taxon>Brassicales</taxon>
        <taxon>Brassicaceae</taxon>
        <taxon>Brassiceae</taxon>
        <taxon>Brassica</taxon>
    </lineage>
</organism>
<accession>A0A816J281</accession>
<name>A0A816J281_BRANA</name>
<dbReference type="AlphaFoldDB" id="A0A816J281"/>
<gene>
    <name evidence="1" type="ORF">DARMORV10_C09P34200.1</name>
</gene>
<evidence type="ECO:0000313" key="1">
    <source>
        <dbReference type="EMBL" id="CAF1742979.1"/>
    </source>
</evidence>
<dbReference type="Proteomes" id="UP001295469">
    <property type="component" value="Chromosome C09"/>
</dbReference>